<dbReference type="Pfam" id="PF00400">
    <property type="entry name" value="WD40"/>
    <property type="match status" value="3"/>
</dbReference>
<dbReference type="Proteomes" id="UP001597045">
    <property type="component" value="Unassembled WGS sequence"/>
</dbReference>
<evidence type="ECO:0000256" key="1">
    <source>
        <dbReference type="PROSITE-ProRule" id="PRU00221"/>
    </source>
</evidence>
<dbReference type="InterPro" id="IPR015943">
    <property type="entry name" value="WD40/YVTN_repeat-like_dom_sf"/>
</dbReference>
<dbReference type="PANTHER" id="PTHR19879">
    <property type="entry name" value="TRANSCRIPTION INITIATION FACTOR TFIID"/>
    <property type="match status" value="1"/>
</dbReference>
<keyword evidence="1" id="KW-0853">WD repeat</keyword>
<accession>A0ABW3MID6</accession>
<dbReference type="PROSITE" id="PS50082">
    <property type="entry name" value="WD_REPEATS_2"/>
    <property type="match status" value="1"/>
</dbReference>
<sequence>MVFSPDGRTLATGGLSHSIDLWNVADTDHPSGRVVSALSPGAVYALDFNQDGTRLVSTGLESEAHVWNVADPGKMEEAYWPVKLNVATINEATYPRRPVSAQFRPHGTWFVTGLDDGMVALWNSDPQFAADRACALTTESDLPTKWRSHLPWIPYKPPCDWH</sequence>
<comment type="caution">
    <text evidence="2">The sequence shown here is derived from an EMBL/GenBank/DDBJ whole genome shotgun (WGS) entry which is preliminary data.</text>
</comment>
<feature type="repeat" description="WD" evidence="1">
    <location>
        <begin position="1"/>
        <end position="24"/>
    </location>
</feature>
<organism evidence="2 3">
    <name type="scientific">Kibdelosporangium lantanae</name>
    <dbReference type="NCBI Taxonomy" id="1497396"/>
    <lineage>
        <taxon>Bacteria</taxon>
        <taxon>Bacillati</taxon>
        <taxon>Actinomycetota</taxon>
        <taxon>Actinomycetes</taxon>
        <taxon>Pseudonocardiales</taxon>
        <taxon>Pseudonocardiaceae</taxon>
        <taxon>Kibdelosporangium</taxon>
    </lineage>
</organism>
<dbReference type="Gene3D" id="2.130.10.10">
    <property type="entry name" value="YVTN repeat-like/Quinoprotein amine dehydrogenase"/>
    <property type="match status" value="1"/>
</dbReference>
<keyword evidence="3" id="KW-1185">Reference proteome</keyword>
<dbReference type="PROSITE" id="PS50294">
    <property type="entry name" value="WD_REPEATS_REGION"/>
    <property type="match status" value="1"/>
</dbReference>
<protein>
    <submittedName>
        <fullName evidence="2">WD40 repeat domain-containing protein</fullName>
    </submittedName>
</protein>
<proteinExistence type="predicted"/>
<gene>
    <name evidence="2" type="ORF">ACFQ1S_33935</name>
</gene>
<evidence type="ECO:0000313" key="3">
    <source>
        <dbReference type="Proteomes" id="UP001597045"/>
    </source>
</evidence>
<dbReference type="InterPro" id="IPR036322">
    <property type="entry name" value="WD40_repeat_dom_sf"/>
</dbReference>
<dbReference type="EMBL" id="JBHTIS010002657">
    <property type="protein sequence ID" value="MFD1050171.1"/>
    <property type="molecule type" value="Genomic_DNA"/>
</dbReference>
<reference evidence="3" key="1">
    <citation type="journal article" date="2019" name="Int. J. Syst. Evol. Microbiol.">
        <title>The Global Catalogue of Microorganisms (GCM) 10K type strain sequencing project: providing services to taxonomists for standard genome sequencing and annotation.</title>
        <authorList>
            <consortium name="The Broad Institute Genomics Platform"/>
            <consortium name="The Broad Institute Genome Sequencing Center for Infectious Disease"/>
            <person name="Wu L."/>
            <person name="Ma J."/>
        </authorList>
    </citation>
    <scope>NUCLEOTIDE SEQUENCE [LARGE SCALE GENOMIC DNA]</scope>
    <source>
        <strain evidence="3">JCM 31486</strain>
    </source>
</reference>
<dbReference type="PANTHER" id="PTHR19879:SF9">
    <property type="entry name" value="TRANSCRIPTION INITIATION FACTOR TFIID SUBUNIT 5"/>
    <property type="match status" value="1"/>
</dbReference>
<name>A0ABW3MID6_9PSEU</name>
<evidence type="ECO:0000313" key="2">
    <source>
        <dbReference type="EMBL" id="MFD1050171.1"/>
    </source>
</evidence>
<dbReference type="SMART" id="SM00320">
    <property type="entry name" value="WD40"/>
    <property type="match status" value="2"/>
</dbReference>
<dbReference type="SUPFAM" id="SSF50978">
    <property type="entry name" value="WD40 repeat-like"/>
    <property type="match status" value="1"/>
</dbReference>
<dbReference type="InterPro" id="IPR001680">
    <property type="entry name" value="WD40_rpt"/>
</dbReference>